<dbReference type="PANTHER" id="PTHR12358">
    <property type="entry name" value="SPHINGOSINE KINASE"/>
    <property type="match status" value="1"/>
</dbReference>
<dbReference type="Gene3D" id="2.60.200.40">
    <property type="match status" value="1"/>
</dbReference>
<dbReference type="PANTHER" id="PTHR12358:SF111">
    <property type="entry name" value="CERAMIDE KINASE, ISOFORM A"/>
    <property type="match status" value="1"/>
</dbReference>
<dbReference type="InterPro" id="IPR016064">
    <property type="entry name" value="NAD/diacylglycerol_kinase_sf"/>
</dbReference>
<name>A0AAQ3KK26_9LILI</name>
<dbReference type="GO" id="GO:0006672">
    <property type="term" value="P:ceramide metabolic process"/>
    <property type="evidence" value="ECO:0007669"/>
    <property type="project" value="TreeGrafter"/>
</dbReference>
<organism evidence="3 4">
    <name type="scientific">Canna indica</name>
    <name type="common">Indian-shot</name>
    <dbReference type="NCBI Taxonomy" id="4628"/>
    <lineage>
        <taxon>Eukaryota</taxon>
        <taxon>Viridiplantae</taxon>
        <taxon>Streptophyta</taxon>
        <taxon>Embryophyta</taxon>
        <taxon>Tracheophyta</taxon>
        <taxon>Spermatophyta</taxon>
        <taxon>Magnoliopsida</taxon>
        <taxon>Liliopsida</taxon>
        <taxon>Zingiberales</taxon>
        <taxon>Cannaceae</taxon>
        <taxon>Canna</taxon>
    </lineage>
</organism>
<evidence type="ECO:0000256" key="1">
    <source>
        <dbReference type="SAM" id="MobiDB-lite"/>
    </source>
</evidence>
<reference evidence="3 4" key="1">
    <citation type="submission" date="2023-10" db="EMBL/GenBank/DDBJ databases">
        <title>Chromosome-scale genome assembly provides insights into flower coloration mechanisms of Canna indica.</title>
        <authorList>
            <person name="Li C."/>
        </authorList>
    </citation>
    <scope>NUCLEOTIDE SEQUENCE [LARGE SCALE GENOMIC DNA]</scope>
    <source>
        <tissue evidence="3">Flower</tissue>
    </source>
</reference>
<keyword evidence="4" id="KW-1185">Reference proteome</keyword>
<evidence type="ECO:0000313" key="3">
    <source>
        <dbReference type="EMBL" id="WOL10149.1"/>
    </source>
</evidence>
<keyword evidence="2" id="KW-0472">Membrane</keyword>
<protein>
    <submittedName>
        <fullName evidence="3">Uncharacterized protein</fullName>
    </submittedName>
</protein>
<dbReference type="EMBL" id="CP136895">
    <property type="protein sequence ID" value="WOL10149.1"/>
    <property type="molecule type" value="Genomic_DNA"/>
</dbReference>
<feature type="compositionally biased region" description="Basic and acidic residues" evidence="1">
    <location>
        <begin position="18"/>
        <end position="31"/>
    </location>
</feature>
<dbReference type="SUPFAM" id="SSF111331">
    <property type="entry name" value="NAD kinase/diacylglycerol kinase-like"/>
    <property type="match status" value="1"/>
</dbReference>
<accession>A0AAQ3KK26</accession>
<gene>
    <name evidence="3" type="ORF">Cni_G18903</name>
</gene>
<sequence>MIRKIYHQQSDPGPVWEYEPRWDTGPKRDAEPNWDPENPIELHGPSNDIELGSKKEHISSWEDKWVVIKGKFLNALVCNHSCKTVQRLSSQVVAPNAIRDDHSMDLLLVGGSERVRLLLFLIALSLVGIFISLPYVDYVVNFTNIVGFKFD</sequence>
<dbReference type="AlphaFoldDB" id="A0AAQ3KK26"/>
<evidence type="ECO:0000256" key="2">
    <source>
        <dbReference type="SAM" id="Phobius"/>
    </source>
</evidence>
<dbReference type="InterPro" id="IPR050187">
    <property type="entry name" value="Lipid_Phosphate_FormReg"/>
</dbReference>
<keyword evidence="2" id="KW-1133">Transmembrane helix</keyword>
<dbReference type="GO" id="GO:0001729">
    <property type="term" value="F:ceramide kinase activity"/>
    <property type="evidence" value="ECO:0007669"/>
    <property type="project" value="TreeGrafter"/>
</dbReference>
<evidence type="ECO:0000313" key="4">
    <source>
        <dbReference type="Proteomes" id="UP001327560"/>
    </source>
</evidence>
<keyword evidence="2" id="KW-0812">Transmembrane</keyword>
<dbReference type="GO" id="GO:0016020">
    <property type="term" value="C:membrane"/>
    <property type="evidence" value="ECO:0007669"/>
    <property type="project" value="GOC"/>
</dbReference>
<proteinExistence type="predicted"/>
<feature type="region of interest" description="Disordered" evidence="1">
    <location>
        <begin position="1"/>
        <end position="46"/>
    </location>
</feature>
<dbReference type="Proteomes" id="UP001327560">
    <property type="component" value="Chromosome 6"/>
</dbReference>
<feature type="transmembrane region" description="Helical" evidence="2">
    <location>
        <begin position="117"/>
        <end position="136"/>
    </location>
</feature>